<dbReference type="KEGG" id="mdb:OVN18_06115"/>
<evidence type="ECO:0000256" key="4">
    <source>
        <dbReference type="ARBA" id="ARBA00022741"/>
    </source>
</evidence>
<protein>
    <recommendedName>
        <fullName evidence="2">acetate--CoA ligase</fullName>
        <ecNumber evidence="2">6.2.1.1</ecNumber>
    </recommendedName>
</protein>
<feature type="domain" description="AMP-dependent synthetase/ligase" evidence="7">
    <location>
        <begin position="97"/>
        <end position="478"/>
    </location>
</feature>
<dbReference type="PANTHER" id="PTHR24095:SF14">
    <property type="entry name" value="ACETYL-COENZYME A SYNTHETASE 1"/>
    <property type="match status" value="1"/>
</dbReference>
<dbReference type="InterPro" id="IPR020845">
    <property type="entry name" value="AMP-binding_CS"/>
</dbReference>
<dbReference type="InterPro" id="IPR032387">
    <property type="entry name" value="ACAS_N"/>
</dbReference>
<keyword evidence="3 10" id="KW-0436">Ligase</keyword>
<sequence length="711" mass="75012">MSELRASTPVHDDRRYPPPAAFAAAANVTEAVLADYPDDPLAFWQQQAERLPWAERWLSVHEWTPPSDDDPLSPRATWFDGGRLNASVVCVDQHVDAGRGDSVALHFEGERGDRETVTYAELQRRVAQAAHALEALGIGPGDRVVIYLPVLVETVVAALACARIGAVHSLVFGGFSAEALRFRVADTGAAAVIASDGQFRRGAAVPVKGIVDEAVAGLDHVRHVLVVRRTGSSLDWTDGRDVWWHEAVGAQPSSHTPPALEAEHPLFITYTSGTTGKPKGVVHSTGGYLVQASWSHWALFDAKPSDVYWCTADLAWVTAHTYVLYGPLSNGAAIVIAEGSPDHPAPTRHAEIIERLGVTVYYTAPTLIRTFMARFPDGFPASFDLSSVRLLGTVGEAINPEAWVWFHERIGGGRAPIVDTWWQSESGAAIVSTLPGVHDGVPGAAGLPLPGLSVRLVDESGVDAPAGSSALITIAGRWPAMARTVWGDHDRYRAAYFSRFAAQGLFLAGDGATADAEGRIRLQGRIDDVINVSGHRLSTIEIESALVAHPLVAEAGVVGVADAVTGQAVAAFVVPVSRPEGLSSAASPEAGGARKAGASLDAGGARKAAASLDEGALLDEAASLDEAALLAWRQAAVDARAELAAHIARAIGPVAKPKHVVLVPDLPKTRSGKIMRRLLGDVLDGRPLGDTTSLQDESVVPAITAIVGERA</sequence>
<dbReference type="InterPro" id="IPR000873">
    <property type="entry name" value="AMP-dep_synth/lig_dom"/>
</dbReference>
<dbReference type="Proteomes" id="UP001164706">
    <property type="component" value="Chromosome"/>
</dbReference>
<feature type="domain" description="AMP-binding enzyme C-terminal" evidence="8">
    <location>
        <begin position="639"/>
        <end position="673"/>
    </location>
</feature>
<feature type="domain" description="AMP-binding enzyme C-terminal" evidence="8">
    <location>
        <begin position="541"/>
        <end position="576"/>
    </location>
</feature>
<keyword evidence="11" id="KW-1185">Reference proteome</keyword>
<keyword evidence="5" id="KW-0067">ATP-binding</keyword>
<evidence type="ECO:0000256" key="1">
    <source>
        <dbReference type="ARBA" id="ARBA00006432"/>
    </source>
</evidence>
<dbReference type="Gene3D" id="3.40.50.12780">
    <property type="entry name" value="N-terminal domain of ligase-like"/>
    <property type="match status" value="1"/>
</dbReference>
<evidence type="ECO:0000259" key="8">
    <source>
        <dbReference type="Pfam" id="PF13193"/>
    </source>
</evidence>
<keyword evidence="4" id="KW-0547">Nucleotide-binding</keyword>
<dbReference type="Pfam" id="PF00501">
    <property type="entry name" value="AMP-binding"/>
    <property type="match status" value="1"/>
</dbReference>
<dbReference type="Pfam" id="PF16177">
    <property type="entry name" value="ACAS_N"/>
    <property type="match status" value="1"/>
</dbReference>
<dbReference type="EMBL" id="CP113089">
    <property type="protein sequence ID" value="WAB82572.1"/>
    <property type="molecule type" value="Genomic_DNA"/>
</dbReference>
<evidence type="ECO:0000313" key="10">
    <source>
        <dbReference type="EMBL" id="WAB82572.1"/>
    </source>
</evidence>
<dbReference type="PROSITE" id="PS00455">
    <property type="entry name" value="AMP_BINDING"/>
    <property type="match status" value="1"/>
</dbReference>
<dbReference type="SUPFAM" id="SSF56801">
    <property type="entry name" value="Acetyl-CoA synthetase-like"/>
    <property type="match status" value="1"/>
</dbReference>
<evidence type="ECO:0000256" key="3">
    <source>
        <dbReference type="ARBA" id="ARBA00022598"/>
    </source>
</evidence>
<dbReference type="InterPro" id="IPR042099">
    <property type="entry name" value="ANL_N_sf"/>
</dbReference>
<accession>A0A9E8MN55</accession>
<dbReference type="RefSeq" id="WP_267782714.1">
    <property type="nucleotide sequence ID" value="NZ_CP113089.1"/>
</dbReference>
<evidence type="ECO:0000256" key="5">
    <source>
        <dbReference type="ARBA" id="ARBA00022840"/>
    </source>
</evidence>
<evidence type="ECO:0000313" key="11">
    <source>
        <dbReference type="Proteomes" id="UP001164706"/>
    </source>
</evidence>
<gene>
    <name evidence="10" type="ORF">OVN18_06115</name>
</gene>
<evidence type="ECO:0000259" key="7">
    <source>
        <dbReference type="Pfam" id="PF00501"/>
    </source>
</evidence>
<dbReference type="PANTHER" id="PTHR24095">
    <property type="entry name" value="ACETYL-COENZYME A SYNTHETASE"/>
    <property type="match status" value="1"/>
</dbReference>
<organism evidence="10 11">
    <name type="scientific">Microcella daejeonensis</name>
    <dbReference type="NCBI Taxonomy" id="2994971"/>
    <lineage>
        <taxon>Bacteria</taxon>
        <taxon>Bacillati</taxon>
        <taxon>Actinomycetota</taxon>
        <taxon>Actinomycetes</taxon>
        <taxon>Micrococcales</taxon>
        <taxon>Microbacteriaceae</taxon>
        <taxon>Microcella</taxon>
    </lineage>
</organism>
<dbReference type="GO" id="GO:0005524">
    <property type="term" value="F:ATP binding"/>
    <property type="evidence" value="ECO:0007669"/>
    <property type="project" value="UniProtKB-KW"/>
</dbReference>
<dbReference type="GO" id="GO:0003987">
    <property type="term" value="F:acetate-CoA ligase activity"/>
    <property type="evidence" value="ECO:0007669"/>
    <property type="project" value="UniProtKB-EC"/>
</dbReference>
<dbReference type="InterPro" id="IPR025110">
    <property type="entry name" value="AMP-bd_C"/>
</dbReference>
<evidence type="ECO:0000256" key="6">
    <source>
        <dbReference type="ARBA" id="ARBA00022990"/>
    </source>
</evidence>
<evidence type="ECO:0000256" key="2">
    <source>
        <dbReference type="ARBA" id="ARBA00013275"/>
    </source>
</evidence>
<keyword evidence="6" id="KW-0007">Acetylation</keyword>
<comment type="similarity">
    <text evidence="1">Belongs to the ATP-dependent AMP-binding enzyme family.</text>
</comment>
<dbReference type="AlphaFoldDB" id="A0A9E8MN55"/>
<feature type="domain" description="Acetyl-coenzyme A synthetase N-terminal" evidence="9">
    <location>
        <begin position="38"/>
        <end position="90"/>
    </location>
</feature>
<evidence type="ECO:0000259" key="9">
    <source>
        <dbReference type="Pfam" id="PF16177"/>
    </source>
</evidence>
<dbReference type="GO" id="GO:0005829">
    <property type="term" value="C:cytosol"/>
    <property type="evidence" value="ECO:0007669"/>
    <property type="project" value="TreeGrafter"/>
</dbReference>
<proteinExistence type="inferred from homology"/>
<dbReference type="InterPro" id="IPR045851">
    <property type="entry name" value="AMP-bd_C_sf"/>
</dbReference>
<reference evidence="10" key="1">
    <citation type="submission" date="2022-11" db="EMBL/GenBank/DDBJ databases">
        <title>Description of Microcella daejonensis nov. sp, isolated from riverside soil.</title>
        <authorList>
            <person name="Molina K.M."/>
            <person name="Kim S.B."/>
        </authorList>
    </citation>
    <scope>NUCLEOTIDE SEQUENCE</scope>
    <source>
        <strain evidence="10">MMS21-STM12</strain>
    </source>
</reference>
<dbReference type="GO" id="GO:0006085">
    <property type="term" value="P:acetyl-CoA biosynthetic process"/>
    <property type="evidence" value="ECO:0007669"/>
    <property type="project" value="TreeGrafter"/>
</dbReference>
<dbReference type="NCBIfam" id="NF001208">
    <property type="entry name" value="PRK00174.1"/>
    <property type="match status" value="1"/>
</dbReference>
<name>A0A9E8MN55_9MICO</name>
<dbReference type="EC" id="6.2.1.1" evidence="2"/>
<dbReference type="Gene3D" id="3.30.300.30">
    <property type="match status" value="1"/>
</dbReference>
<dbReference type="Pfam" id="PF13193">
    <property type="entry name" value="AMP-binding_C"/>
    <property type="match status" value="2"/>
</dbReference>